<proteinExistence type="predicted"/>
<evidence type="ECO:0000313" key="1">
    <source>
        <dbReference type="EMBL" id="AET66682.1"/>
    </source>
</evidence>
<dbReference type="KEGG" id="dor:Desor_1007"/>
<evidence type="ECO:0000313" key="2">
    <source>
        <dbReference type="Proteomes" id="UP000006346"/>
    </source>
</evidence>
<reference evidence="2" key="1">
    <citation type="submission" date="2011-11" db="EMBL/GenBank/DDBJ databases">
        <title>Complete sequence of Desulfosporosinus orientis DSM 765.</title>
        <authorList>
            <person name="Lucas S."/>
            <person name="Han J."/>
            <person name="Lapidus A."/>
            <person name="Cheng J.-F."/>
            <person name="Goodwin L."/>
            <person name="Pitluck S."/>
            <person name="Peters L."/>
            <person name="Ovchinnikova G."/>
            <person name="Teshima H."/>
            <person name="Detter J.C."/>
            <person name="Han C."/>
            <person name="Tapia R."/>
            <person name="Land M."/>
            <person name="Hauser L."/>
            <person name="Kyrpides N."/>
            <person name="Ivanova N."/>
            <person name="Pagani I."/>
            <person name="Pester M."/>
            <person name="Spring S."/>
            <person name="Ollivier B."/>
            <person name="Rattei T."/>
            <person name="Klenk H.-P."/>
            <person name="Wagner M."/>
            <person name="Loy A."/>
            <person name="Woyke T."/>
        </authorList>
    </citation>
    <scope>NUCLEOTIDE SEQUENCE [LARGE SCALE GENOMIC DNA]</scope>
    <source>
        <strain evidence="2">ATCC 19365 / DSM 765 / NCIMB 8382 / VKM B-1628</strain>
    </source>
</reference>
<dbReference type="AlphaFoldDB" id="G7W836"/>
<dbReference type="STRING" id="768706.Desor_1007"/>
<keyword evidence="2" id="KW-1185">Reference proteome</keyword>
<reference evidence="1 2" key="2">
    <citation type="journal article" date="2012" name="J. Bacteriol.">
        <title>Complete genome sequences of Desulfosporosinus orientis DSM765T, Desulfosporosinus youngiae DSM17734T, Desulfosporosinus meridiei DSM13257T, and Desulfosporosinus acidiphilus DSM22704T.</title>
        <authorList>
            <person name="Pester M."/>
            <person name="Brambilla E."/>
            <person name="Alazard D."/>
            <person name="Rattei T."/>
            <person name="Weinmaier T."/>
            <person name="Han J."/>
            <person name="Lucas S."/>
            <person name="Lapidus A."/>
            <person name="Cheng J.F."/>
            <person name="Goodwin L."/>
            <person name="Pitluck S."/>
            <person name="Peters L."/>
            <person name="Ovchinnikova G."/>
            <person name="Teshima H."/>
            <person name="Detter J.C."/>
            <person name="Han C.S."/>
            <person name="Tapia R."/>
            <person name="Land M.L."/>
            <person name="Hauser L."/>
            <person name="Kyrpides N.C."/>
            <person name="Ivanova N.N."/>
            <person name="Pagani I."/>
            <person name="Huntmann M."/>
            <person name="Wei C.L."/>
            <person name="Davenport K.W."/>
            <person name="Daligault H."/>
            <person name="Chain P.S."/>
            <person name="Chen A."/>
            <person name="Mavromatis K."/>
            <person name="Markowitz V."/>
            <person name="Szeto E."/>
            <person name="Mikhailova N."/>
            <person name="Pati A."/>
            <person name="Wagner M."/>
            <person name="Woyke T."/>
            <person name="Ollivier B."/>
            <person name="Klenk H.P."/>
            <person name="Spring S."/>
            <person name="Loy A."/>
        </authorList>
    </citation>
    <scope>NUCLEOTIDE SEQUENCE [LARGE SCALE GENOMIC DNA]</scope>
    <source>
        <strain evidence="2">ATCC 19365 / DSM 765 / NCIMB 8382 / VKM B-1628</strain>
    </source>
</reference>
<dbReference type="HOGENOM" id="CLU_1966989_0_0_9"/>
<dbReference type="EMBL" id="CP003108">
    <property type="protein sequence ID" value="AET66682.1"/>
    <property type="molecule type" value="Genomic_DNA"/>
</dbReference>
<dbReference type="Proteomes" id="UP000006346">
    <property type="component" value="Chromosome"/>
</dbReference>
<sequence length="117" mass="13022">MFDVLFALFLFSLGFGVLFELTAAALSESSQATSLMEGANLAQETMDQLAAHSWSENIACGDCIPGEAVEGTQGKFCWHVYSQWQDIPQLLKVSIEVTWTERGTPYQYKLETLYAVE</sequence>
<accession>G7W836</accession>
<dbReference type="OrthoDB" id="1798161at2"/>
<gene>
    <name evidence="1" type="ordered locus">Desor_1007</name>
</gene>
<dbReference type="PATRIC" id="fig|768706.3.peg.975"/>
<protein>
    <submittedName>
        <fullName evidence="1">Uncharacterized protein</fullName>
    </submittedName>
</protein>
<name>G7W836_DESOD</name>
<dbReference type="eggNOG" id="COG4967">
    <property type="taxonomic scope" value="Bacteria"/>
</dbReference>
<organism evidence="1 2">
    <name type="scientific">Desulfosporosinus orientis (strain ATCC 19365 / DSM 765 / NCIMB 8382 / VKM B-1628 / Singapore I)</name>
    <name type="common">Desulfotomaculum orientis</name>
    <dbReference type="NCBI Taxonomy" id="768706"/>
    <lineage>
        <taxon>Bacteria</taxon>
        <taxon>Bacillati</taxon>
        <taxon>Bacillota</taxon>
        <taxon>Clostridia</taxon>
        <taxon>Eubacteriales</taxon>
        <taxon>Desulfitobacteriaceae</taxon>
        <taxon>Desulfosporosinus</taxon>
    </lineage>
</organism>